<accession>A0A1V3WYT8</accession>
<evidence type="ECO:0000313" key="2">
    <source>
        <dbReference type="EMBL" id="BCI87458.1"/>
    </source>
</evidence>
<dbReference type="Proteomes" id="UP000189229">
    <property type="component" value="Unassembled WGS sequence"/>
</dbReference>
<feature type="transmembrane region" description="Helical" evidence="1">
    <location>
        <begin position="35"/>
        <end position="54"/>
    </location>
</feature>
<evidence type="ECO:0000313" key="3">
    <source>
        <dbReference type="EMBL" id="OOK68350.1"/>
    </source>
</evidence>
<name>A0A1V3WYT8_MYCKA</name>
<dbReference type="Proteomes" id="UP000188532">
    <property type="component" value="Unassembled WGS sequence"/>
</dbReference>
<keyword evidence="1" id="KW-0472">Membrane</keyword>
<evidence type="ECO:0000313" key="5">
    <source>
        <dbReference type="Proteomes" id="UP000188532"/>
    </source>
</evidence>
<dbReference type="Proteomes" id="UP000516380">
    <property type="component" value="Chromosome"/>
</dbReference>
<sequence>MSIEPSPRDADAAAADLPKLSIAPSLGGYGHAREVWWMLAAQLVIVLALIAVLVV</sequence>
<dbReference type="EMBL" id="AP023343">
    <property type="protein sequence ID" value="BCI87458.1"/>
    <property type="molecule type" value="Genomic_DNA"/>
</dbReference>
<dbReference type="GeneID" id="42539878"/>
<organism evidence="4 6">
    <name type="scientific">Mycobacterium kansasii</name>
    <dbReference type="NCBI Taxonomy" id="1768"/>
    <lineage>
        <taxon>Bacteria</taxon>
        <taxon>Bacillati</taxon>
        <taxon>Actinomycetota</taxon>
        <taxon>Actinomycetes</taxon>
        <taxon>Mycobacteriales</taxon>
        <taxon>Mycobacteriaceae</taxon>
        <taxon>Mycobacterium</taxon>
    </lineage>
</organism>
<keyword evidence="1" id="KW-1133">Transmembrane helix</keyword>
<reference evidence="2 7" key="2">
    <citation type="submission" date="2020-07" db="EMBL/GenBank/DDBJ databases">
        <title>Mycobacterium kansasii (former subtype) with zoonotic potential isolated from diseased indoor pet cat, Japan.</title>
        <authorList>
            <person name="Fukano H."/>
            <person name="Terazono T."/>
            <person name="Hoshino Y."/>
        </authorList>
    </citation>
    <scope>NUCLEOTIDE SEQUENCE [LARGE SCALE GENOMIC DNA]</scope>
    <source>
        <strain evidence="2 7">Kuro-I</strain>
    </source>
</reference>
<evidence type="ECO:0000313" key="7">
    <source>
        <dbReference type="Proteomes" id="UP000516380"/>
    </source>
</evidence>
<gene>
    <name evidence="3" type="ORF">BZL29_6777</name>
    <name evidence="4" type="ORF">BZL30_5711</name>
    <name evidence="2" type="ORF">NIIDMKKI_26640</name>
</gene>
<evidence type="ECO:0000313" key="6">
    <source>
        <dbReference type="Proteomes" id="UP000189229"/>
    </source>
</evidence>
<dbReference type="AlphaFoldDB" id="A0A1V3WYT8"/>
<keyword evidence="7" id="KW-1185">Reference proteome</keyword>
<dbReference type="EMBL" id="MVBN01000008">
    <property type="protein sequence ID" value="OOK68350.1"/>
    <property type="molecule type" value="Genomic_DNA"/>
</dbReference>
<evidence type="ECO:0000313" key="4">
    <source>
        <dbReference type="EMBL" id="OOK72067.1"/>
    </source>
</evidence>
<dbReference type="RefSeq" id="WP_023365055.1">
    <property type="nucleotide sequence ID" value="NZ_BLYZ01000002.1"/>
</dbReference>
<evidence type="ECO:0000256" key="1">
    <source>
        <dbReference type="SAM" id="Phobius"/>
    </source>
</evidence>
<keyword evidence="1" id="KW-0812">Transmembrane</keyword>
<proteinExistence type="predicted"/>
<reference evidence="5 6" key="1">
    <citation type="submission" date="2017-02" db="EMBL/GenBank/DDBJ databases">
        <title>Complete genome sequences of Mycobacterium kansasii strains isolated from rhesus macaques.</title>
        <authorList>
            <person name="Panda A."/>
            <person name="Nagaraj S."/>
            <person name="Zhao X."/>
            <person name="Tettelin H."/>
            <person name="Detolla L.J."/>
        </authorList>
    </citation>
    <scope>NUCLEOTIDE SEQUENCE [LARGE SCALE GENOMIC DNA]</scope>
    <source>
        <strain evidence="3 5">11-3469</strain>
        <strain evidence="4 6">11-3813</strain>
    </source>
</reference>
<dbReference type="EMBL" id="MVBM01000005">
    <property type="protein sequence ID" value="OOK72067.1"/>
    <property type="molecule type" value="Genomic_DNA"/>
</dbReference>
<protein>
    <submittedName>
        <fullName evidence="4">Uncharacterized protein</fullName>
    </submittedName>
</protein>